<dbReference type="GO" id="GO:0016651">
    <property type="term" value="F:oxidoreductase activity, acting on NAD(P)H"/>
    <property type="evidence" value="ECO:0007669"/>
    <property type="project" value="TreeGrafter"/>
</dbReference>
<feature type="domain" description="Reductase C-terminal" evidence="6">
    <location>
        <begin position="377"/>
        <end position="461"/>
    </location>
</feature>
<dbReference type="Pfam" id="PF14759">
    <property type="entry name" value="Reductase_C"/>
    <property type="match status" value="1"/>
</dbReference>
<dbReference type="PANTHER" id="PTHR43557:SF2">
    <property type="entry name" value="RIESKE DOMAIN-CONTAINING PROTEIN-RELATED"/>
    <property type="match status" value="1"/>
</dbReference>
<reference evidence="7 8" key="1">
    <citation type="submission" date="2014-03" db="EMBL/GenBank/DDBJ databases">
        <title>Genome sequence of Sphingobium yanoikuyae B1.</title>
        <authorList>
            <person name="Gan H.M."/>
            <person name="Gan H.Y."/>
            <person name="Savka M.A."/>
        </authorList>
    </citation>
    <scope>NUCLEOTIDE SEQUENCE [LARGE SCALE GENOMIC DNA]</scope>
    <source>
        <strain evidence="7 8">B1</strain>
    </source>
</reference>
<organism evidence="7 8">
    <name type="scientific">Sphingobium yanoikuyae</name>
    <name type="common">Sphingomonas yanoikuyae</name>
    <dbReference type="NCBI Taxonomy" id="13690"/>
    <lineage>
        <taxon>Bacteria</taxon>
        <taxon>Pseudomonadati</taxon>
        <taxon>Pseudomonadota</taxon>
        <taxon>Alphaproteobacteria</taxon>
        <taxon>Sphingomonadales</taxon>
        <taxon>Sphingomonadaceae</taxon>
        <taxon>Sphingobium</taxon>
    </lineage>
</organism>
<dbReference type="GO" id="GO:0005737">
    <property type="term" value="C:cytoplasm"/>
    <property type="evidence" value="ECO:0007669"/>
    <property type="project" value="TreeGrafter"/>
</dbReference>
<gene>
    <name evidence="7" type="ORF">CP98_00464</name>
</gene>
<dbReference type="PANTHER" id="PTHR43557">
    <property type="entry name" value="APOPTOSIS-INDUCING FACTOR 1"/>
    <property type="match status" value="1"/>
</dbReference>
<dbReference type="eggNOG" id="COG0446">
    <property type="taxonomic scope" value="Bacteria"/>
</dbReference>
<comment type="caution">
    <text evidence="7">The sequence shown here is derived from an EMBL/GenBank/DDBJ whole genome shotgun (WGS) entry which is preliminary data.</text>
</comment>
<dbReference type="PRINTS" id="PR00411">
    <property type="entry name" value="PNDRDTASEI"/>
</dbReference>
<evidence type="ECO:0000256" key="3">
    <source>
        <dbReference type="ARBA" id="ARBA00022827"/>
    </source>
</evidence>
<dbReference type="InterPro" id="IPR023753">
    <property type="entry name" value="FAD/NAD-binding_dom"/>
</dbReference>
<evidence type="ECO:0000313" key="7">
    <source>
        <dbReference type="EMBL" id="KEZ21015.1"/>
    </source>
</evidence>
<proteinExistence type="predicted"/>
<dbReference type="SUPFAM" id="SSF51905">
    <property type="entry name" value="FAD/NAD(P)-binding domain"/>
    <property type="match status" value="2"/>
</dbReference>
<dbReference type="PATRIC" id="fig|13690.10.peg.479"/>
<accession>A0A084ESS3</accession>
<dbReference type="Pfam" id="PF07992">
    <property type="entry name" value="Pyr_redox_2"/>
    <property type="match status" value="1"/>
</dbReference>
<dbReference type="InterPro" id="IPR016156">
    <property type="entry name" value="FAD/NAD-linked_Rdtase_dimer_sf"/>
</dbReference>
<dbReference type="InterPro" id="IPR028202">
    <property type="entry name" value="Reductase_C"/>
</dbReference>
<dbReference type="PRINTS" id="PR00368">
    <property type="entry name" value="FADPNR"/>
</dbReference>
<dbReference type="InterPro" id="IPR050446">
    <property type="entry name" value="FAD-oxidoreductase/Apoptosis"/>
</dbReference>
<evidence type="ECO:0000256" key="1">
    <source>
        <dbReference type="ARBA" id="ARBA00001974"/>
    </source>
</evidence>
<dbReference type="EMBL" id="JGVR01000002">
    <property type="protein sequence ID" value="KEZ21015.1"/>
    <property type="molecule type" value="Genomic_DNA"/>
</dbReference>
<dbReference type="AlphaFoldDB" id="A0A084ESS3"/>
<evidence type="ECO:0000256" key="2">
    <source>
        <dbReference type="ARBA" id="ARBA00022630"/>
    </source>
</evidence>
<dbReference type="Gene3D" id="3.30.390.30">
    <property type="match status" value="1"/>
</dbReference>
<keyword evidence="4" id="KW-0560">Oxidoreductase</keyword>
<comment type="cofactor">
    <cofactor evidence="1">
        <name>FAD</name>
        <dbReference type="ChEBI" id="CHEBI:57692"/>
    </cofactor>
</comment>
<sequence>MGCALSSHRRIDDGLHTGLRRQSLLAERWLAITDVIGFHRFSVAAVSLGGVVGMKRADIVIVGAGHGGAQSAIALRQYGFAGTIMVVGREPEYPYERPPLSKDYFAREKAFERLLIRPPAFWAEKDVNFLLGTEVTAVDPAGKQLTLSDGRSLGYGKLIWATGGDPRRLNCTGADLAGVHAVRTRADCDALMAEIDAGKREIVVIGGGYIGLEAAAVLSKMGLKVTLLEALPRVLARVAGEELSAFYQQVHRDHGVDLRLDARVDCLEGADGQVTAVRLADGEHIPAQAVIVGIGIIPAVEPLIRAGAKGGNGVDVDARCRTSLPDIYAIGDCAAFACDFAGGQVMRVESVQNANDMATCVAKAICGDERPYRAFPWFWSNQYDLKLQTAGINAGFDQTIMRGTPADGAFSVVYLRDGKVIALDCVNSVKDYVQGRKLVEAGAHPDPHKLADLDTALKDLVAV</sequence>
<protein>
    <submittedName>
        <fullName evidence="7">NAD(P)H-nitrite reductase</fullName>
    </submittedName>
</protein>
<name>A0A084ESS3_SPHYA</name>
<dbReference type="Proteomes" id="UP000028534">
    <property type="component" value="Unassembled WGS sequence"/>
</dbReference>
<keyword evidence="2" id="KW-0285">Flavoprotein</keyword>
<dbReference type="Gene3D" id="3.50.50.60">
    <property type="entry name" value="FAD/NAD(P)-binding domain"/>
    <property type="match status" value="2"/>
</dbReference>
<dbReference type="InterPro" id="IPR036188">
    <property type="entry name" value="FAD/NAD-bd_sf"/>
</dbReference>
<evidence type="ECO:0000313" key="8">
    <source>
        <dbReference type="Proteomes" id="UP000028534"/>
    </source>
</evidence>
<feature type="domain" description="FAD/NAD(P)-binding" evidence="5">
    <location>
        <begin position="58"/>
        <end position="358"/>
    </location>
</feature>
<keyword evidence="3" id="KW-0274">FAD</keyword>
<evidence type="ECO:0000259" key="6">
    <source>
        <dbReference type="Pfam" id="PF14759"/>
    </source>
</evidence>
<evidence type="ECO:0000256" key="4">
    <source>
        <dbReference type="ARBA" id="ARBA00023002"/>
    </source>
</evidence>
<dbReference type="SUPFAM" id="SSF55424">
    <property type="entry name" value="FAD/NAD-linked reductases, dimerisation (C-terminal) domain"/>
    <property type="match status" value="1"/>
</dbReference>
<evidence type="ECO:0000259" key="5">
    <source>
        <dbReference type="Pfam" id="PF07992"/>
    </source>
</evidence>